<dbReference type="Proteomes" id="UP000316270">
    <property type="component" value="Chromosome 2"/>
</dbReference>
<dbReference type="AlphaFoldDB" id="A0A517KZ77"/>
<feature type="compositionally biased region" description="Low complexity" evidence="1">
    <location>
        <begin position="1"/>
        <end position="23"/>
    </location>
</feature>
<reference evidence="2 3" key="1">
    <citation type="submission" date="2019-07" db="EMBL/GenBank/DDBJ databases">
        <title>Finished genome of Venturia effusa.</title>
        <authorList>
            <person name="Young C.A."/>
            <person name="Cox M.P."/>
            <person name="Ganley A.R.D."/>
            <person name="David W.J."/>
        </authorList>
    </citation>
    <scope>NUCLEOTIDE SEQUENCE [LARGE SCALE GENOMIC DNA]</scope>
    <source>
        <strain evidence="3">albino</strain>
    </source>
</reference>
<protein>
    <submittedName>
        <fullName evidence="2">Uncharacterized protein</fullName>
    </submittedName>
</protein>
<accession>A0A517KZ77</accession>
<evidence type="ECO:0000313" key="3">
    <source>
        <dbReference type="Proteomes" id="UP000316270"/>
    </source>
</evidence>
<name>A0A517KZ77_9PEZI</name>
<evidence type="ECO:0000256" key="1">
    <source>
        <dbReference type="SAM" id="MobiDB-lite"/>
    </source>
</evidence>
<gene>
    <name evidence="2" type="ORF">FKW77_002616</name>
</gene>
<sequence>MPEEQSTIQQLQLSSSDAASSELQDTELQSKLPATPLFSRLSSILRLFSIAACGTTQNTQLQSKKSVASLMTIPRELRNKIYVYTINDRDRPELHYLVSVPPPAQPGVPVSIPRTARPSPTNADGEPRSACISNIALVCKQFYAEYMQESKIFSLYVFHIIFHRDQWLYDSETSSSLVDVPFNAPRIAISLEWVKDSSTWNGSDTFTYRSETDIIRRCRREPKLASAWEDCMPKDCKLNTAIWSPVMQWTQQFQQATELFFRWELDSLYALDYIMHINQSVHTAETIQTARRRFEAMLSRMKQVRVLEFTQGIVHSSEEWVESDADVVYYIRLLRFRDTWTDQEEADDRAEIMHLFLERQARRLLERKEVSE</sequence>
<organism evidence="2 3">
    <name type="scientific">Venturia effusa</name>
    <dbReference type="NCBI Taxonomy" id="50376"/>
    <lineage>
        <taxon>Eukaryota</taxon>
        <taxon>Fungi</taxon>
        <taxon>Dikarya</taxon>
        <taxon>Ascomycota</taxon>
        <taxon>Pezizomycotina</taxon>
        <taxon>Dothideomycetes</taxon>
        <taxon>Pleosporomycetidae</taxon>
        <taxon>Venturiales</taxon>
        <taxon>Venturiaceae</taxon>
        <taxon>Venturia</taxon>
    </lineage>
</organism>
<evidence type="ECO:0000313" key="2">
    <source>
        <dbReference type="EMBL" id="QDS68684.1"/>
    </source>
</evidence>
<keyword evidence="3" id="KW-1185">Reference proteome</keyword>
<proteinExistence type="predicted"/>
<feature type="region of interest" description="Disordered" evidence="1">
    <location>
        <begin position="1"/>
        <end position="27"/>
    </location>
</feature>
<dbReference type="EMBL" id="CP042186">
    <property type="protein sequence ID" value="QDS68684.1"/>
    <property type="molecule type" value="Genomic_DNA"/>
</dbReference>